<comment type="caution">
    <text evidence="1">The sequence shown here is derived from an EMBL/GenBank/DDBJ whole genome shotgun (WGS) entry which is preliminary data.</text>
</comment>
<gene>
    <name evidence="1" type="ORF">O3M35_011631</name>
</gene>
<organism evidence="1 2">
    <name type="scientific">Rhynocoris fuscipes</name>
    <dbReference type="NCBI Taxonomy" id="488301"/>
    <lineage>
        <taxon>Eukaryota</taxon>
        <taxon>Metazoa</taxon>
        <taxon>Ecdysozoa</taxon>
        <taxon>Arthropoda</taxon>
        <taxon>Hexapoda</taxon>
        <taxon>Insecta</taxon>
        <taxon>Pterygota</taxon>
        <taxon>Neoptera</taxon>
        <taxon>Paraneoptera</taxon>
        <taxon>Hemiptera</taxon>
        <taxon>Heteroptera</taxon>
        <taxon>Panheteroptera</taxon>
        <taxon>Cimicomorpha</taxon>
        <taxon>Reduviidae</taxon>
        <taxon>Harpactorinae</taxon>
        <taxon>Harpactorini</taxon>
        <taxon>Rhynocoris</taxon>
    </lineage>
</organism>
<protein>
    <submittedName>
        <fullName evidence="1">Uncharacterized protein</fullName>
    </submittedName>
</protein>
<reference evidence="1 2" key="1">
    <citation type="submission" date="2022-12" db="EMBL/GenBank/DDBJ databases">
        <title>Chromosome-level genome assembly of true bugs.</title>
        <authorList>
            <person name="Ma L."/>
            <person name="Li H."/>
        </authorList>
    </citation>
    <scope>NUCLEOTIDE SEQUENCE [LARGE SCALE GENOMIC DNA]</scope>
    <source>
        <strain evidence="1">Lab_2022b</strain>
    </source>
</reference>
<proteinExistence type="predicted"/>
<accession>A0AAW1CWG9</accession>
<evidence type="ECO:0000313" key="1">
    <source>
        <dbReference type="EMBL" id="KAK9502954.1"/>
    </source>
</evidence>
<keyword evidence="2" id="KW-1185">Reference proteome</keyword>
<sequence>MQALDRMDGMNNNKIIEERLKNGHFEVICKEHKEFLDYLKMQTKIDKEIAITLSSYYDNRKSIKKPEDNKNFTEISAIEEKLITKFLTDMIKRNYEWNTNKDNRTQEFIIACCDGSEVNLNNKHDFIDDIKLLCILFTTKGGTYEEILVGSCPEMFKLFTVLMDKYNIIYNTVVGNPDFIYLMKIARCFPFTCCELYSRGVRKQELLNTILGKSLKRKQTAILCPVFPFVTTKYLLKKTFNILPQLLWISYNNFISSKISFNINPKIITLWCTLKRYLVASKYLNEKRKFLNCYYWNLIDKNGEPNEILIETRNICVEYLEKTFSIDENWENIKRELVINEN</sequence>
<dbReference type="AlphaFoldDB" id="A0AAW1CWG9"/>
<evidence type="ECO:0000313" key="2">
    <source>
        <dbReference type="Proteomes" id="UP001461498"/>
    </source>
</evidence>
<name>A0AAW1CWG9_9HEMI</name>
<dbReference type="EMBL" id="JAPXFL010000008">
    <property type="protein sequence ID" value="KAK9502954.1"/>
    <property type="molecule type" value="Genomic_DNA"/>
</dbReference>
<dbReference type="Proteomes" id="UP001461498">
    <property type="component" value="Unassembled WGS sequence"/>
</dbReference>